<reference evidence="1" key="2">
    <citation type="submission" date="2016-06" db="EMBL/GenBank/DDBJ databases">
        <title>The genome of a short-lived fish provides insights into sex chromosome evolution and the genetic control of aging.</title>
        <authorList>
            <person name="Reichwald K."/>
            <person name="Felder M."/>
            <person name="Petzold A."/>
            <person name="Koch P."/>
            <person name="Groth M."/>
            <person name="Platzer M."/>
        </authorList>
    </citation>
    <scope>NUCLEOTIDE SEQUENCE</scope>
    <source>
        <tissue evidence="1">Brain</tissue>
    </source>
</reference>
<proteinExistence type="predicted"/>
<name>A0A1A8NLG8_9TELE</name>
<keyword evidence="1" id="KW-0808">Transferase</keyword>
<feature type="non-terminal residue" evidence="1">
    <location>
        <position position="1"/>
    </location>
</feature>
<protein>
    <submittedName>
        <fullName evidence="1">Carbohydrate (Chondroitin 4) sulfotransferase 13</fullName>
    </submittedName>
</protein>
<reference evidence="1" key="1">
    <citation type="submission" date="2016-05" db="EMBL/GenBank/DDBJ databases">
        <authorList>
            <person name="Lavstsen T."/>
            <person name="Jespersen J.S."/>
        </authorList>
    </citation>
    <scope>NUCLEOTIDE SEQUENCE</scope>
    <source>
        <tissue evidence="1">Brain</tissue>
    </source>
</reference>
<sequence>TRAVFVLHCLDFTFSFLMSSETPLRRGTWSSEEHDRACSPLSF</sequence>
<accession>A0A1A8NLG8</accession>
<organism evidence="1">
    <name type="scientific">Nothobranchius pienaari</name>
    <dbReference type="NCBI Taxonomy" id="704102"/>
    <lineage>
        <taxon>Eukaryota</taxon>
        <taxon>Metazoa</taxon>
        <taxon>Chordata</taxon>
        <taxon>Craniata</taxon>
        <taxon>Vertebrata</taxon>
        <taxon>Euteleostomi</taxon>
        <taxon>Actinopterygii</taxon>
        <taxon>Neopterygii</taxon>
        <taxon>Teleostei</taxon>
        <taxon>Neoteleostei</taxon>
        <taxon>Acanthomorphata</taxon>
        <taxon>Ovalentaria</taxon>
        <taxon>Atherinomorphae</taxon>
        <taxon>Cyprinodontiformes</taxon>
        <taxon>Nothobranchiidae</taxon>
        <taxon>Nothobranchius</taxon>
    </lineage>
</organism>
<evidence type="ECO:0000313" key="1">
    <source>
        <dbReference type="EMBL" id="SBR69885.1"/>
    </source>
</evidence>
<gene>
    <name evidence="1" type="primary">CHST13</name>
</gene>
<dbReference type="EMBL" id="HAEG01003750">
    <property type="protein sequence ID" value="SBR69885.1"/>
    <property type="molecule type" value="Transcribed_RNA"/>
</dbReference>
<dbReference type="AlphaFoldDB" id="A0A1A8NLG8"/>
<dbReference type="GO" id="GO:0016740">
    <property type="term" value="F:transferase activity"/>
    <property type="evidence" value="ECO:0007669"/>
    <property type="project" value="UniProtKB-KW"/>
</dbReference>